<dbReference type="Proteomes" id="UP000094527">
    <property type="component" value="Unassembled WGS sequence"/>
</dbReference>
<proteinExistence type="predicted"/>
<organism evidence="1 2">
    <name type="scientific">Orchesella cincta</name>
    <name type="common">Springtail</name>
    <name type="synonym">Podura cincta</name>
    <dbReference type="NCBI Taxonomy" id="48709"/>
    <lineage>
        <taxon>Eukaryota</taxon>
        <taxon>Metazoa</taxon>
        <taxon>Ecdysozoa</taxon>
        <taxon>Arthropoda</taxon>
        <taxon>Hexapoda</taxon>
        <taxon>Collembola</taxon>
        <taxon>Entomobryomorpha</taxon>
        <taxon>Entomobryoidea</taxon>
        <taxon>Orchesellidae</taxon>
        <taxon>Orchesellinae</taxon>
        <taxon>Orchesella</taxon>
    </lineage>
</organism>
<name>A0A1D2MQ46_ORCCI</name>
<accession>A0A1D2MQ46</accession>
<comment type="caution">
    <text evidence="1">The sequence shown here is derived from an EMBL/GenBank/DDBJ whole genome shotgun (WGS) entry which is preliminary data.</text>
</comment>
<protein>
    <submittedName>
        <fullName evidence="1">Uncharacterized protein</fullName>
    </submittedName>
</protein>
<evidence type="ECO:0000313" key="2">
    <source>
        <dbReference type="Proteomes" id="UP000094527"/>
    </source>
</evidence>
<reference evidence="1 2" key="1">
    <citation type="journal article" date="2016" name="Genome Biol. Evol.">
        <title>Gene Family Evolution Reflects Adaptation to Soil Environmental Stressors in the Genome of the Collembolan Orchesella cincta.</title>
        <authorList>
            <person name="Faddeeva-Vakhrusheva A."/>
            <person name="Derks M.F."/>
            <person name="Anvar S.Y."/>
            <person name="Agamennone V."/>
            <person name="Suring W."/>
            <person name="Smit S."/>
            <person name="van Straalen N.M."/>
            <person name="Roelofs D."/>
        </authorList>
    </citation>
    <scope>NUCLEOTIDE SEQUENCE [LARGE SCALE GENOMIC DNA]</scope>
    <source>
        <tissue evidence="1">Mixed pool</tissue>
    </source>
</reference>
<sequence>MKGGNHQIIRMLCYRINGIRYSSLSLSTPLY</sequence>
<gene>
    <name evidence="1" type="ORF">Ocin01_11659</name>
</gene>
<keyword evidence="2" id="KW-1185">Reference proteome</keyword>
<dbReference type="AlphaFoldDB" id="A0A1D2MQ46"/>
<dbReference type="EMBL" id="LJIJ01000720">
    <property type="protein sequence ID" value="ODM95022.1"/>
    <property type="molecule type" value="Genomic_DNA"/>
</dbReference>
<evidence type="ECO:0000313" key="1">
    <source>
        <dbReference type="EMBL" id="ODM95022.1"/>
    </source>
</evidence>